<dbReference type="GO" id="GO:0035869">
    <property type="term" value="C:ciliary transition zone"/>
    <property type="evidence" value="ECO:0007669"/>
    <property type="project" value="TreeGrafter"/>
</dbReference>
<dbReference type="PANTHER" id="PTHR14611:SF2">
    <property type="entry name" value="TECTONIC"/>
    <property type="match status" value="1"/>
</dbReference>
<feature type="region of interest" description="Disordered" evidence="1">
    <location>
        <begin position="105"/>
        <end position="144"/>
    </location>
</feature>
<feature type="domain" description="Tectonic-1-3 N-terminal" evidence="3">
    <location>
        <begin position="159"/>
        <end position="235"/>
    </location>
</feature>
<organism evidence="4 5">
    <name type="scientific">Ceratitis capitata</name>
    <name type="common">Mediterranean fruit fly</name>
    <name type="synonym">Tephritis capitata</name>
    <dbReference type="NCBI Taxonomy" id="7213"/>
    <lineage>
        <taxon>Eukaryota</taxon>
        <taxon>Metazoa</taxon>
        <taxon>Ecdysozoa</taxon>
        <taxon>Arthropoda</taxon>
        <taxon>Hexapoda</taxon>
        <taxon>Insecta</taxon>
        <taxon>Pterygota</taxon>
        <taxon>Neoptera</taxon>
        <taxon>Endopterygota</taxon>
        <taxon>Diptera</taxon>
        <taxon>Brachycera</taxon>
        <taxon>Muscomorpha</taxon>
        <taxon>Tephritoidea</taxon>
        <taxon>Tephritidae</taxon>
        <taxon>Ceratitis</taxon>
        <taxon>Ceratitis</taxon>
    </lineage>
</organism>
<keyword evidence="2" id="KW-0732">Signal</keyword>
<keyword evidence="5" id="KW-1185">Reference proteome</keyword>
<accession>A0A811UNU2</accession>
<gene>
    <name evidence="4" type="ORF">CCAP1982_LOCUS9008</name>
</gene>
<evidence type="ECO:0000259" key="3">
    <source>
        <dbReference type="Pfam" id="PF25752"/>
    </source>
</evidence>
<dbReference type="EMBL" id="CAJHJT010000012">
    <property type="protein sequence ID" value="CAD7000530.1"/>
    <property type="molecule type" value="Genomic_DNA"/>
</dbReference>
<evidence type="ECO:0000313" key="4">
    <source>
        <dbReference type="EMBL" id="CAD7000530.1"/>
    </source>
</evidence>
<dbReference type="AlphaFoldDB" id="A0A811UNU2"/>
<evidence type="ECO:0000256" key="2">
    <source>
        <dbReference type="SAM" id="SignalP"/>
    </source>
</evidence>
<dbReference type="Proteomes" id="UP000606786">
    <property type="component" value="Unassembled WGS sequence"/>
</dbReference>
<dbReference type="GO" id="GO:0060271">
    <property type="term" value="P:cilium assembly"/>
    <property type="evidence" value="ECO:0007669"/>
    <property type="project" value="TreeGrafter"/>
</dbReference>
<feature type="chain" id="PRO_5032720001" evidence="2">
    <location>
        <begin position="21"/>
        <end position="725"/>
    </location>
</feature>
<dbReference type="OrthoDB" id="2104337at2759"/>
<protein>
    <submittedName>
        <fullName evidence="4">(Mediterranean fruit fly) hypothetical protein</fullName>
    </submittedName>
</protein>
<dbReference type="InterPro" id="IPR057724">
    <property type="entry name" value="TCTN1-3_N"/>
</dbReference>
<feature type="compositionally biased region" description="Polar residues" evidence="1">
    <location>
        <begin position="134"/>
        <end position="143"/>
    </location>
</feature>
<feature type="signal peptide" evidence="2">
    <location>
        <begin position="1"/>
        <end position="20"/>
    </location>
</feature>
<reference evidence="4" key="1">
    <citation type="submission" date="2020-11" db="EMBL/GenBank/DDBJ databases">
        <authorList>
            <person name="Whitehead M."/>
        </authorList>
    </citation>
    <scope>NUCLEOTIDE SEQUENCE</scope>
    <source>
        <strain evidence="4">EGII</strain>
    </source>
</reference>
<evidence type="ECO:0000256" key="1">
    <source>
        <dbReference type="SAM" id="MobiDB-lite"/>
    </source>
</evidence>
<dbReference type="InterPro" id="IPR040354">
    <property type="entry name" value="TCTN1-3"/>
</dbReference>
<feature type="compositionally biased region" description="Low complexity" evidence="1">
    <location>
        <begin position="105"/>
        <end position="126"/>
    </location>
</feature>
<dbReference type="PANTHER" id="PTHR14611">
    <property type="entry name" value="TECTONIC FAMILY MEMBER"/>
    <property type="match status" value="1"/>
</dbReference>
<comment type="caution">
    <text evidence="4">The sequence shown here is derived from an EMBL/GenBank/DDBJ whole genome shotgun (WGS) entry which is preliminary data.</text>
</comment>
<name>A0A811UNU2_CERCA</name>
<evidence type="ECO:0000313" key="5">
    <source>
        <dbReference type="Proteomes" id="UP000606786"/>
    </source>
</evidence>
<proteinExistence type="predicted"/>
<dbReference type="Pfam" id="PF25752">
    <property type="entry name" value="DUF1619_N"/>
    <property type="match status" value="1"/>
</dbReference>
<sequence length="725" mass="82097">MGRILLVTATLLLLLHIVATVKIGISRVNIDITSTTTTSTTTTTALTPTDYADTATTTDIQEFSATSDVTETDVESTTAPKTTTTTTIYPKFTIAIFPPRLRTTKSPKIPTTTTTKTTTAATISTQSPPPTSTEAVNTTTNSLPHPGDANTFGGATTSGVYYCDCDLLLDACDVNCCCDRDCMPEALNVFNCKVRNMKPQLRSRLEDFQYQHGLPSCKVNDGWLCVFRTNTRKERQKAPEIDLDTNHYFKWSTPVWDINGEQHLADDLGHYKYNQPLQFLDMKTLTLKEFNLPNTFQPPHSQVKETVKFLKSYQTNCLLNSIEEVQLNTENTLKFIQNNKLLLKPINEASEPEQITNVLSEFKLKICTKELCEIAPLNNNSAFEQRLKTHYATEIKFILLHNYTQLLGGLVVFGGSVSNRLKDNEELWQTYQLEYIYKNTTIMQSDEELNATSYSNEHATKLNSGPLGYLQGKPIIIARFIANNQSEAISHTNQVLDYFHVNHTKTPVNHTISLFTTQREYCKHETATQANVINYGISTLKQCQLRFSRERISKTSQNVRNFTEICIQLQTEITRQFFSANIFQFGVNFPELFVSRLGRPENRSDQWTPLKVENQNFPPISGEFNAHTQSFSCRNMLLNIAYEFLVGHFTEAGITQQAMVKQATLLFGERNDLEFELDEAIEVPLMVSVMFFDYAKDVYNSGISHCNAALIWSILVINFMLFPIN</sequence>